<dbReference type="EMBL" id="FRCR01000008">
    <property type="protein sequence ID" value="SHM61309.1"/>
    <property type="molecule type" value="Genomic_DNA"/>
</dbReference>
<dbReference type="AlphaFoldDB" id="A0A1M7K7M6"/>
<proteinExistence type="predicted"/>
<dbReference type="RefSeq" id="WP_073256824.1">
    <property type="nucleotide sequence ID" value="NZ_FRCR01000008.1"/>
</dbReference>
<dbReference type="STRING" id="447595.SAMN05660826_01454"/>
<evidence type="ECO:0000313" key="1">
    <source>
        <dbReference type="EMBL" id="SHM61309.1"/>
    </source>
</evidence>
<dbReference type="Proteomes" id="UP000184375">
    <property type="component" value="Unassembled WGS sequence"/>
</dbReference>
<sequence length="138" mass="15943">MARTKVKTAGFMVNFQDQLDNMMSGLKAIEEDFDEALQKLLIKSSGQIQLSKKLEEISLIVEFMKTQNSSENEEEIKNLVKAIKRKFYECIELLMCQIHKSMMRAVESLSEAQEGIVMADKIHKLMKSLVRLERVIEE</sequence>
<protein>
    <submittedName>
        <fullName evidence="1">Uncharacterized protein</fullName>
    </submittedName>
</protein>
<organism evidence="1 2">
    <name type="scientific">Caldanaerovirga acetigignens</name>
    <dbReference type="NCBI Taxonomy" id="447595"/>
    <lineage>
        <taxon>Bacteria</taxon>
        <taxon>Bacillati</taxon>
        <taxon>Bacillota</taxon>
        <taxon>Clostridia</taxon>
        <taxon>Thermosediminibacterales</taxon>
        <taxon>Thermosediminibacteraceae</taxon>
        <taxon>Caldanaerovirga</taxon>
    </lineage>
</organism>
<dbReference type="OrthoDB" id="1729801at2"/>
<gene>
    <name evidence="1" type="ORF">SAMN05660826_01454</name>
</gene>
<name>A0A1M7K7M6_9FIRM</name>
<evidence type="ECO:0000313" key="2">
    <source>
        <dbReference type="Proteomes" id="UP000184375"/>
    </source>
</evidence>
<accession>A0A1M7K7M6</accession>
<reference evidence="2" key="1">
    <citation type="submission" date="2016-11" db="EMBL/GenBank/DDBJ databases">
        <authorList>
            <person name="Varghese N."/>
            <person name="Submissions S."/>
        </authorList>
    </citation>
    <scope>NUCLEOTIDE SEQUENCE [LARGE SCALE GENOMIC DNA]</scope>
    <source>
        <strain evidence="2">DSM 18802</strain>
    </source>
</reference>
<keyword evidence="2" id="KW-1185">Reference proteome</keyword>